<evidence type="ECO:0000256" key="1">
    <source>
        <dbReference type="SAM" id="SignalP"/>
    </source>
</evidence>
<accession>A0ABP8KRN8</accession>
<keyword evidence="1" id="KW-0732">Signal</keyword>
<feature type="chain" id="PRO_5045667214" description="TonB C-terminal domain-containing protein" evidence="1">
    <location>
        <begin position="23"/>
        <end position="116"/>
    </location>
</feature>
<protein>
    <recommendedName>
        <fullName evidence="4">TonB C-terminal domain-containing protein</fullName>
    </recommendedName>
</protein>
<evidence type="ECO:0008006" key="4">
    <source>
        <dbReference type="Google" id="ProtNLM"/>
    </source>
</evidence>
<dbReference type="Proteomes" id="UP001500936">
    <property type="component" value="Unassembled WGS sequence"/>
</dbReference>
<comment type="caution">
    <text evidence="2">The sequence shown here is derived from an EMBL/GenBank/DDBJ whole genome shotgun (WGS) entry which is preliminary data.</text>
</comment>
<gene>
    <name evidence="2" type="ORF">GCM10023187_42570</name>
</gene>
<keyword evidence="3" id="KW-1185">Reference proteome</keyword>
<name>A0ABP8KRN8_9BACT</name>
<evidence type="ECO:0000313" key="2">
    <source>
        <dbReference type="EMBL" id="GAA4413826.1"/>
    </source>
</evidence>
<reference evidence="3" key="1">
    <citation type="journal article" date="2019" name="Int. J. Syst. Evol. Microbiol.">
        <title>The Global Catalogue of Microorganisms (GCM) 10K type strain sequencing project: providing services to taxonomists for standard genome sequencing and annotation.</title>
        <authorList>
            <consortium name="The Broad Institute Genomics Platform"/>
            <consortium name="The Broad Institute Genome Sequencing Center for Infectious Disease"/>
            <person name="Wu L."/>
            <person name="Ma J."/>
        </authorList>
    </citation>
    <scope>NUCLEOTIDE SEQUENCE [LARGE SCALE GENOMIC DNA]</scope>
    <source>
        <strain evidence="3">JCM 17925</strain>
    </source>
</reference>
<dbReference type="EMBL" id="BAABHB010000011">
    <property type="protein sequence ID" value="GAA4413826.1"/>
    <property type="molecule type" value="Genomic_DNA"/>
</dbReference>
<evidence type="ECO:0000313" key="3">
    <source>
        <dbReference type="Proteomes" id="UP001500936"/>
    </source>
</evidence>
<organism evidence="2 3">
    <name type="scientific">Nibrella viscosa</name>
    <dbReference type="NCBI Taxonomy" id="1084524"/>
    <lineage>
        <taxon>Bacteria</taxon>
        <taxon>Pseudomonadati</taxon>
        <taxon>Bacteroidota</taxon>
        <taxon>Cytophagia</taxon>
        <taxon>Cytophagales</taxon>
        <taxon>Spirosomataceae</taxon>
        <taxon>Nibrella</taxon>
    </lineage>
</organism>
<proteinExistence type="predicted"/>
<dbReference type="RefSeq" id="WP_345270006.1">
    <property type="nucleotide sequence ID" value="NZ_BAABHB010000011.1"/>
</dbReference>
<sequence length="116" mass="13209">MKKITILLAVMSLFCGVQGALAHTKEGDKQIRSCEEQLVAYLTRPEVLKEKNLGGIVVIQFQVNADSQMDQLRVFSADERLNASLIRQLLGKKLNLTNNEYRKTYTVRLHFQVDKS</sequence>
<feature type="signal peptide" evidence="1">
    <location>
        <begin position="1"/>
        <end position="22"/>
    </location>
</feature>